<comment type="caution">
    <text evidence="2">The sequence shown here is derived from an EMBL/GenBank/DDBJ whole genome shotgun (WGS) entry which is preliminary data.</text>
</comment>
<keyword evidence="1" id="KW-0472">Membrane</keyword>
<sequence>MKRACFLKTLCKILACGTLLLTIGVFLERSRKYYVGSESGGARKLVCASLEEAKELADRNAVYGWSVFDFSGSVVYTTYSPLAADILREAKKITDYVREAEFTYGDAPINPAIDCSAKKVSCDRLVGWVMYNVGFTDQPEQSGLFVYAGGDPRDLPSWCERHGFIKITEVSELLPGDIVFVHPQKTASGTVYAGHTFIHAGAGETSGEYYRYDCGTNERIRSVQPSSEPIVNFMYAYRPVRG</sequence>
<organism evidence="2 3">
    <name type="scientific">Candidatus Egerieisoma faecipullorum</name>
    <dbReference type="NCBI Taxonomy" id="2840963"/>
    <lineage>
        <taxon>Bacteria</taxon>
        <taxon>Bacillati</taxon>
        <taxon>Bacillota</taxon>
        <taxon>Clostridia</taxon>
        <taxon>Eubacteriales</taxon>
        <taxon>Clostridiaceae</taxon>
        <taxon>Clostridiaceae incertae sedis</taxon>
        <taxon>Candidatus Egerieisoma</taxon>
    </lineage>
</organism>
<name>A0A9D1I6F0_9CLOT</name>
<keyword evidence="1" id="KW-0812">Transmembrane</keyword>
<feature type="transmembrane region" description="Helical" evidence="1">
    <location>
        <begin position="6"/>
        <end position="27"/>
    </location>
</feature>
<accession>A0A9D1I6F0</accession>
<dbReference type="Proteomes" id="UP000824089">
    <property type="component" value="Unassembled WGS sequence"/>
</dbReference>
<proteinExistence type="predicted"/>
<protein>
    <submittedName>
        <fullName evidence="2">Uncharacterized protein</fullName>
    </submittedName>
</protein>
<reference evidence="2" key="2">
    <citation type="journal article" date="2021" name="PeerJ">
        <title>Extensive microbial diversity within the chicken gut microbiome revealed by metagenomics and culture.</title>
        <authorList>
            <person name="Gilroy R."/>
            <person name="Ravi A."/>
            <person name="Getino M."/>
            <person name="Pursley I."/>
            <person name="Horton D.L."/>
            <person name="Alikhan N.F."/>
            <person name="Baker D."/>
            <person name="Gharbi K."/>
            <person name="Hall N."/>
            <person name="Watson M."/>
            <person name="Adriaenssens E.M."/>
            <person name="Foster-Nyarko E."/>
            <person name="Jarju S."/>
            <person name="Secka A."/>
            <person name="Antonio M."/>
            <person name="Oren A."/>
            <person name="Chaudhuri R.R."/>
            <person name="La Ragione R."/>
            <person name="Hildebrand F."/>
            <person name="Pallen M.J."/>
        </authorList>
    </citation>
    <scope>NUCLEOTIDE SEQUENCE</scope>
    <source>
        <strain evidence="2">CHK195-4489</strain>
    </source>
</reference>
<dbReference type="AlphaFoldDB" id="A0A9D1I6F0"/>
<evidence type="ECO:0000256" key="1">
    <source>
        <dbReference type="SAM" id="Phobius"/>
    </source>
</evidence>
<gene>
    <name evidence="2" type="ORF">IAD50_03170</name>
</gene>
<keyword evidence="1" id="KW-1133">Transmembrane helix</keyword>
<evidence type="ECO:0000313" key="3">
    <source>
        <dbReference type="Proteomes" id="UP000824089"/>
    </source>
</evidence>
<evidence type="ECO:0000313" key="2">
    <source>
        <dbReference type="EMBL" id="HIU29281.1"/>
    </source>
</evidence>
<dbReference type="EMBL" id="DVMM01000063">
    <property type="protein sequence ID" value="HIU29281.1"/>
    <property type="molecule type" value="Genomic_DNA"/>
</dbReference>
<reference evidence="2" key="1">
    <citation type="submission" date="2020-10" db="EMBL/GenBank/DDBJ databases">
        <authorList>
            <person name="Gilroy R."/>
        </authorList>
    </citation>
    <scope>NUCLEOTIDE SEQUENCE</scope>
    <source>
        <strain evidence="2">CHK195-4489</strain>
    </source>
</reference>